<proteinExistence type="predicted"/>
<dbReference type="EMBL" id="JARIHO010000143">
    <property type="protein sequence ID" value="KAJ7301115.1"/>
    <property type="molecule type" value="Genomic_DNA"/>
</dbReference>
<feature type="non-terminal residue" evidence="1">
    <location>
        <position position="1"/>
    </location>
</feature>
<accession>A0AAD6YYB9</accession>
<evidence type="ECO:0000313" key="2">
    <source>
        <dbReference type="Proteomes" id="UP001218218"/>
    </source>
</evidence>
<organism evidence="1 2">
    <name type="scientific">Mycena albidolilacea</name>
    <dbReference type="NCBI Taxonomy" id="1033008"/>
    <lineage>
        <taxon>Eukaryota</taxon>
        <taxon>Fungi</taxon>
        <taxon>Dikarya</taxon>
        <taxon>Basidiomycota</taxon>
        <taxon>Agaricomycotina</taxon>
        <taxon>Agaricomycetes</taxon>
        <taxon>Agaricomycetidae</taxon>
        <taxon>Agaricales</taxon>
        <taxon>Marasmiineae</taxon>
        <taxon>Mycenaceae</taxon>
        <taxon>Mycena</taxon>
    </lineage>
</organism>
<evidence type="ECO:0000313" key="1">
    <source>
        <dbReference type="EMBL" id="KAJ7301115.1"/>
    </source>
</evidence>
<protein>
    <submittedName>
        <fullName evidence="1">Uncharacterized protein</fullName>
    </submittedName>
</protein>
<gene>
    <name evidence="1" type="ORF">DFH08DRAFT_644114</name>
</gene>
<feature type="non-terminal residue" evidence="1">
    <location>
        <position position="82"/>
    </location>
</feature>
<dbReference type="Proteomes" id="UP001218218">
    <property type="component" value="Unassembled WGS sequence"/>
</dbReference>
<keyword evidence="2" id="KW-1185">Reference proteome</keyword>
<name>A0AAD6YYB9_9AGAR</name>
<reference evidence="1" key="1">
    <citation type="submission" date="2023-03" db="EMBL/GenBank/DDBJ databases">
        <title>Massive genome expansion in bonnet fungi (Mycena s.s.) driven by repeated elements and novel gene families across ecological guilds.</title>
        <authorList>
            <consortium name="Lawrence Berkeley National Laboratory"/>
            <person name="Harder C.B."/>
            <person name="Miyauchi S."/>
            <person name="Viragh M."/>
            <person name="Kuo A."/>
            <person name="Thoen E."/>
            <person name="Andreopoulos B."/>
            <person name="Lu D."/>
            <person name="Skrede I."/>
            <person name="Drula E."/>
            <person name="Henrissat B."/>
            <person name="Morin E."/>
            <person name="Kohler A."/>
            <person name="Barry K."/>
            <person name="LaButti K."/>
            <person name="Morin E."/>
            <person name="Salamov A."/>
            <person name="Lipzen A."/>
            <person name="Mereny Z."/>
            <person name="Hegedus B."/>
            <person name="Baldrian P."/>
            <person name="Stursova M."/>
            <person name="Weitz H."/>
            <person name="Taylor A."/>
            <person name="Grigoriev I.V."/>
            <person name="Nagy L.G."/>
            <person name="Martin F."/>
            <person name="Kauserud H."/>
        </authorList>
    </citation>
    <scope>NUCLEOTIDE SEQUENCE</scope>
    <source>
        <strain evidence="1">CBHHK002</strain>
    </source>
</reference>
<comment type="caution">
    <text evidence="1">The sequence shown here is derived from an EMBL/GenBank/DDBJ whole genome shotgun (WGS) entry which is preliminary data.</text>
</comment>
<dbReference type="AlphaFoldDB" id="A0AAD6YYB9"/>
<sequence length="82" mass="9712">WGFAKRIYRMFPSSSKEEDLERNMNAALDAVPIKTMRKFARRSDRFMDAYRKGLDGIQAVWASKRYRGHRVLPKNIMALFDK</sequence>